<dbReference type="EMBL" id="JAIZAY010000015">
    <property type="protein sequence ID" value="KAJ8028435.1"/>
    <property type="molecule type" value="Genomic_DNA"/>
</dbReference>
<evidence type="ECO:0000256" key="9">
    <source>
        <dbReference type="ARBA" id="ARBA00023128"/>
    </source>
</evidence>
<comment type="caution">
    <text evidence="12">The sequence shown here is derived from an EMBL/GenBank/DDBJ whole genome shotgun (WGS) entry which is preliminary data.</text>
</comment>
<evidence type="ECO:0000256" key="5">
    <source>
        <dbReference type="ARBA" id="ARBA00022692"/>
    </source>
</evidence>
<keyword evidence="8 11" id="KW-1133">Transmembrane helix</keyword>
<keyword evidence="10 11" id="KW-0472">Membrane</keyword>
<evidence type="ECO:0000256" key="6">
    <source>
        <dbReference type="ARBA" id="ARBA00022792"/>
    </source>
</evidence>
<dbReference type="GO" id="GO:0006120">
    <property type="term" value="P:mitochondrial electron transport, NADH to ubiquinone"/>
    <property type="evidence" value="ECO:0007669"/>
    <property type="project" value="InterPro"/>
</dbReference>
<reference evidence="12" key="1">
    <citation type="submission" date="2021-10" db="EMBL/GenBank/DDBJ databases">
        <title>Tropical sea cucumber genome reveals ecological adaptation and Cuvierian tubules defense mechanism.</title>
        <authorList>
            <person name="Chen T."/>
        </authorList>
    </citation>
    <scope>NUCLEOTIDE SEQUENCE</scope>
    <source>
        <strain evidence="12">Nanhai2018</strain>
        <tissue evidence="12">Muscle</tissue>
    </source>
</reference>
<keyword evidence="7" id="KW-0249">Electron transport</keyword>
<evidence type="ECO:0008006" key="14">
    <source>
        <dbReference type="Google" id="ProtNLM"/>
    </source>
</evidence>
<evidence type="ECO:0000256" key="4">
    <source>
        <dbReference type="ARBA" id="ARBA00022660"/>
    </source>
</evidence>
<evidence type="ECO:0000313" key="12">
    <source>
        <dbReference type="EMBL" id="KAJ8028435.1"/>
    </source>
</evidence>
<proteinExistence type="inferred from homology"/>
<keyword evidence="6" id="KW-0999">Mitochondrion inner membrane</keyword>
<keyword evidence="5 11" id="KW-0812">Transmembrane</keyword>
<keyword evidence="13" id="KW-1185">Reference proteome</keyword>
<dbReference type="InterPro" id="IPR009423">
    <property type="entry name" value="NDUC2"/>
</dbReference>
<dbReference type="PANTHER" id="PTHR13099">
    <property type="entry name" value="NADH-UBIQUINONE OXIDOREDUCTASE SUBUNIT B14.5B"/>
    <property type="match status" value="1"/>
</dbReference>
<gene>
    <name evidence="12" type="ORF">HOLleu_30657</name>
</gene>
<dbReference type="Proteomes" id="UP001152320">
    <property type="component" value="Chromosome 15"/>
</dbReference>
<protein>
    <recommendedName>
        <fullName evidence="14">NADH dehydrogenase [ubiquinone] 1 subunit C2</fullName>
    </recommendedName>
</protein>
<feature type="transmembrane region" description="Helical" evidence="11">
    <location>
        <begin position="19"/>
        <end position="37"/>
    </location>
</feature>
<sequence>MEIKAPERLAGEIPVMNKWTFIGALFGVTSALTYNGLQRRPAIASIHRHFIGILIGSYLGYKLGQFQDRKWAEKQFIIEDYRKRNADIFDDEPVKKKGEIHKPFAPVR</sequence>
<dbReference type="PANTHER" id="PTHR13099:SF0">
    <property type="entry name" value="NADH DEHYDROGENASE [UBIQUINONE] 1 SUBUNIT C2-RELATED"/>
    <property type="match status" value="1"/>
</dbReference>
<evidence type="ECO:0000256" key="11">
    <source>
        <dbReference type="SAM" id="Phobius"/>
    </source>
</evidence>
<keyword evidence="4" id="KW-0679">Respiratory chain</keyword>
<evidence type="ECO:0000313" key="13">
    <source>
        <dbReference type="Proteomes" id="UP001152320"/>
    </source>
</evidence>
<keyword evidence="9" id="KW-0496">Mitochondrion</keyword>
<evidence type="ECO:0000256" key="7">
    <source>
        <dbReference type="ARBA" id="ARBA00022982"/>
    </source>
</evidence>
<dbReference type="Pfam" id="PF06374">
    <property type="entry name" value="NDUF_C2"/>
    <property type="match status" value="1"/>
</dbReference>
<evidence type="ECO:0000256" key="8">
    <source>
        <dbReference type="ARBA" id="ARBA00022989"/>
    </source>
</evidence>
<comment type="similarity">
    <text evidence="2">Belongs to the complex I NDUFC2 subunit family.</text>
</comment>
<keyword evidence="3" id="KW-0813">Transport</keyword>
<evidence type="ECO:0000256" key="2">
    <source>
        <dbReference type="ARBA" id="ARBA00008674"/>
    </source>
</evidence>
<evidence type="ECO:0000256" key="10">
    <source>
        <dbReference type="ARBA" id="ARBA00023136"/>
    </source>
</evidence>
<accession>A0A9Q1BKQ3</accession>
<dbReference type="GO" id="GO:0005743">
    <property type="term" value="C:mitochondrial inner membrane"/>
    <property type="evidence" value="ECO:0007669"/>
    <property type="project" value="UniProtKB-SubCell"/>
</dbReference>
<organism evidence="12 13">
    <name type="scientific">Holothuria leucospilota</name>
    <name type="common">Black long sea cucumber</name>
    <name type="synonym">Mertensiothuria leucospilota</name>
    <dbReference type="NCBI Taxonomy" id="206669"/>
    <lineage>
        <taxon>Eukaryota</taxon>
        <taxon>Metazoa</taxon>
        <taxon>Echinodermata</taxon>
        <taxon>Eleutherozoa</taxon>
        <taxon>Echinozoa</taxon>
        <taxon>Holothuroidea</taxon>
        <taxon>Aspidochirotacea</taxon>
        <taxon>Aspidochirotida</taxon>
        <taxon>Holothuriidae</taxon>
        <taxon>Holothuria</taxon>
    </lineage>
</organism>
<comment type="subcellular location">
    <subcellularLocation>
        <location evidence="1">Mitochondrion inner membrane</location>
        <topology evidence="1">Single-pass membrane protein</topology>
        <orientation evidence="1">Matrix side</orientation>
    </subcellularLocation>
</comment>
<name>A0A9Q1BKQ3_HOLLE</name>
<evidence type="ECO:0000256" key="3">
    <source>
        <dbReference type="ARBA" id="ARBA00022448"/>
    </source>
</evidence>
<evidence type="ECO:0000256" key="1">
    <source>
        <dbReference type="ARBA" id="ARBA00004298"/>
    </source>
</evidence>
<dbReference type="AlphaFoldDB" id="A0A9Q1BKQ3"/>